<dbReference type="Pfam" id="PF19456">
    <property type="entry name" value="MobI"/>
    <property type="match status" value="1"/>
</dbReference>
<protein>
    <recommendedName>
        <fullName evidence="3">Integrase</fullName>
    </recommendedName>
</protein>
<dbReference type="EMBL" id="BMKE01000027">
    <property type="protein sequence ID" value="GGB52221.1"/>
    <property type="molecule type" value="Genomic_DNA"/>
</dbReference>
<dbReference type="Proteomes" id="UP000646152">
    <property type="component" value="Unassembled WGS sequence"/>
</dbReference>
<comment type="caution">
    <text evidence="1">The sequence shown here is derived from an EMBL/GenBank/DDBJ whole genome shotgun (WGS) entry which is preliminary data.</text>
</comment>
<gene>
    <name evidence="1" type="ORF">GCM10011502_26730</name>
</gene>
<evidence type="ECO:0008006" key="3">
    <source>
        <dbReference type="Google" id="ProtNLM"/>
    </source>
</evidence>
<organism evidence="1 2">
    <name type="scientific">Oceanisphaera marina</name>
    <dbReference type="NCBI Taxonomy" id="2017550"/>
    <lineage>
        <taxon>Bacteria</taxon>
        <taxon>Pseudomonadati</taxon>
        <taxon>Pseudomonadota</taxon>
        <taxon>Gammaproteobacteria</taxon>
        <taxon>Aeromonadales</taxon>
        <taxon>Aeromonadaceae</taxon>
        <taxon>Oceanisphaera</taxon>
    </lineage>
</organism>
<accession>A0ABQ1ITR9</accession>
<dbReference type="InterPro" id="IPR045809">
    <property type="entry name" value="MobI"/>
</dbReference>
<sequence length="194" mass="22414">MKEAITVEPTALSKIVRLSKLSMDSKCELALDKRNDLNKELLYKAQREAIQSQIEALNQELQALHVSALILADEFHLEKKLNPDNRGNLSVRVRLRATSEACFPSLSIEWSKFERKQSGVIFSSYLKRGRSFQYPKSIVKKAKQWEIDMFDLIEPKFSSIRKNAEAVGKVRRSLLEREKNITKVSFEDHFSNNK</sequence>
<name>A0ABQ1ITR9_9GAMM</name>
<dbReference type="RefSeq" id="WP_188630634.1">
    <property type="nucleotide sequence ID" value="NZ_BMKE01000027.1"/>
</dbReference>
<proteinExistence type="predicted"/>
<reference evidence="2" key="1">
    <citation type="journal article" date="2019" name="Int. J. Syst. Evol. Microbiol.">
        <title>The Global Catalogue of Microorganisms (GCM) 10K type strain sequencing project: providing services to taxonomists for standard genome sequencing and annotation.</title>
        <authorList>
            <consortium name="The Broad Institute Genomics Platform"/>
            <consortium name="The Broad Institute Genome Sequencing Center for Infectious Disease"/>
            <person name="Wu L."/>
            <person name="Ma J."/>
        </authorList>
    </citation>
    <scope>NUCLEOTIDE SEQUENCE [LARGE SCALE GENOMIC DNA]</scope>
    <source>
        <strain evidence="2">CGMCC 1.15923</strain>
    </source>
</reference>
<evidence type="ECO:0000313" key="2">
    <source>
        <dbReference type="Proteomes" id="UP000646152"/>
    </source>
</evidence>
<keyword evidence="2" id="KW-1185">Reference proteome</keyword>
<evidence type="ECO:0000313" key="1">
    <source>
        <dbReference type="EMBL" id="GGB52221.1"/>
    </source>
</evidence>